<evidence type="ECO:0008006" key="3">
    <source>
        <dbReference type="Google" id="ProtNLM"/>
    </source>
</evidence>
<protein>
    <recommendedName>
        <fullName evidence="3">DUF2634 domain-containing protein</fullName>
    </recommendedName>
</protein>
<dbReference type="Pfam" id="PF10934">
    <property type="entry name" value="Sheath_initiator"/>
    <property type="match status" value="1"/>
</dbReference>
<sequence length="130" mass="14090">MKYRALDTNGDYSFGKSQQNFISGVSAVAQALKTNLLLLQGEWWESIDKGLPLFQNILGQPGTPANVQATDLLVKEAIANTPGVTIIKNFKSIYENRTYSLSCTVNTQNGNSIQVTVTDLGGNTALTFSE</sequence>
<accession>A0A972GRP4</accession>
<dbReference type="AlphaFoldDB" id="A0A972GRP4"/>
<gene>
    <name evidence="1" type="ORF">GC093_20460</name>
</gene>
<comment type="caution">
    <text evidence="1">The sequence shown here is derived from an EMBL/GenBank/DDBJ whole genome shotgun (WGS) entry which is preliminary data.</text>
</comment>
<reference evidence="1" key="1">
    <citation type="submission" date="2019-10" db="EMBL/GenBank/DDBJ databases">
        <title>Description of Paenibacillus glebae sp. nov.</title>
        <authorList>
            <person name="Carlier A."/>
            <person name="Qi S."/>
        </authorList>
    </citation>
    <scope>NUCLEOTIDE SEQUENCE</scope>
    <source>
        <strain evidence="1">LMG 31456</strain>
    </source>
</reference>
<dbReference type="Proteomes" id="UP000641588">
    <property type="component" value="Unassembled WGS sequence"/>
</dbReference>
<dbReference type="EMBL" id="WHOD01000071">
    <property type="protein sequence ID" value="NOU95584.1"/>
    <property type="molecule type" value="Genomic_DNA"/>
</dbReference>
<dbReference type="RefSeq" id="WP_171653804.1">
    <property type="nucleotide sequence ID" value="NZ_WHOD01000071.1"/>
</dbReference>
<keyword evidence="2" id="KW-1185">Reference proteome</keyword>
<evidence type="ECO:0000313" key="1">
    <source>
        <dbReference type="EMBL" id="NOU95584.1"/>
    </source>
</evidence>
<dbReference type="InterPro" id="IPR020288">
    <property type="entry name" value="Sheath_initiator"/>
</dbReference>
<name>A0A972GRP4_9BACL</name>
<evidence type="ECO:0000313" key="2">
    <source>
        <dbReference type="Proteomes" id="UP000641588"/>
    </source>
</evidence>
<proteinExistence type="predicted"/>
<organism evidence="1 2">
    <name type="scientific">Paenibacillus foliorum</name>
    <dbReference type="NCBI Taxonomy" id="2654974"/>
    <lineage>
        <taxon>Bacteria</taxon>
        <taxon>Bacillati</taxon>
        <taxon>Bacillota</taxon>
        <taxon>Bacilli</taxon>
        <taxon>Bacillales</taxon>
        <taxon>Paenibacillaceae</taxon>
        <taxon>Paenibacillus</taxon>
    </lineage>
</organism>